<proteinExistence type="predicted"/>
<dbReference type="EMBL" id="QPFP01000070">
    <property type="protein sequence ID" value="TEB24139.1"/>
    <property type="molecule type" value="Genomic_DNA"/>
</dbReference>
<feature type="region of interest" description="Disordered" evidence="1">
    <location>
        <begin position="1"/>
        <end position="53"/>
    </location>
</feature>
<dbReference type="OrthoDB" id="2931979at2759"/>
<gene>
    <name evidence="3" type="ORF">FA13DRAFT_1797502</name>
</gene>
<dbReference type="Pfam" id="PF00004">
    <property type="entry name" value="AAA"/>
    <property type="match status" value="1"/>
</dbReference>
<evidence type="ECO:0000259" key="2">
    <source>
        <dbReference type="Pfam" id="PF00004"/>
    </source>
</evidence>
<evidence type="ECO:0000313" key="4">
    <source>
        <dbReference type="Proteomes" id="UP000298030"/>
    </source>
</evidence>
<evidence type="ECO:0000256" key="1">
    <source>
        <dbReference type="SAM" id="MobiDB-lite"/>
    </source>
</evidence>
<feature type="domain" description="ATPase AAA-type core" evidence="2">
    <location>
        <begin position="247"/>
        <end position="348"/>
    </location>
</feature>
<accession>A0A4Y7SSA1</accession>
<feature type="compositionally biased region" description="Pro residues" evidence="1">
    <location>
        <begin position="134"/>
        <end position="147"/>
    </location>
</feature>
<reference evidence="3 4" key="1">
    <citation type="journal article" date="2019" name="Nat. Ecol. Evol.">
        <title>Megaphylogeny resolves global patterns of mushroom evolution.</title>
        <authorList>
            <person name="Varga T."/>
            <person name="Krizsan K."/>
            <person name="Foldi C."/>
            <person name="Dima B."/>
            <person name="Sanchez-Garcia M."/>
            <person name="Sanchez-Ramirez S."/>
            <person name="Szollosi G.J."/>
            <person name="Szarkandi J.G."/>
            <person name="Papp V."/>
            <person name="Albert L."/>
            <person name="Andreopoulos W."/>
            <person name="Angelini C."/>
            <person name="Antonin V."/>
            <person name="Barry K.W."/>
            <person name="Bougher N.L."/>
            <person name="Buchanan P."/>
            <person name="Buyck B."/>
            <person name="Bense V."/>
            <person name="Catcheside P."/>
            <person name="Chovatia M."/>
            <person name="Cooper J."/>
            <person name="Damon W."/>
            <person name="Desjardin D."/>
            <person name="Finy P."/>
            <person name="Geml J."/>
            <person name="Haridas S."/>
            <person name="Hughes K."/>
            <person name="Justo A."/>
            <person name="Karasinski D."/>
            <person name="Kautmanova I."/>
            <person name="Kiss B."/>
            <person name="Kocsube S."/>
            <person name="Kotiranta H."/>
            <person name="LaButti K.M."/>
            <person name="Lechner B.E."/>
            <person name="Liimatainen K."/>
            <person name="Lipzen A."/>
            <person name="Lukacs Z."/>
            <person name="Mihaltcheva S."/>
            <person name="Morgado L.N."/>
            <person name="Niskanen T."/>
            <person name="Noordeloos M.E."/>
            <person name="Ohm R.A."/>
            <person name="Ortiz-Santana B."/>
            <person name="Ovrebo C."/>
            <person name="Racz N."/>
            <person name="Riley R."/>
            <person name="Savchenko A."/>
            <person name="Shiryaev A."/>
            <person name="Soop K."/>
            <person name="Spirin V."/>
            <person name="Szebenyi C."/>
            <person name="Tomsovsky M."/>
            <person name="Tulloss R.E."/>
            <person name="Uehling J."/>
            <person name="Grigoriev I.V."/>
            <person name="Vagvolgyi C."/>
            <person name="Papp T."/>
            <person name="Martin F.M."/>
            <person name="Miettinen O."/>
            <person name="Hibbett D.S."/>
            <person name="Nagy L.G."/>
        </authorList>
    </citation>
    <scope>NUCLEOTIDE SEQUENCE [LARGE SCALE GENOMIC DNA]</scope>
    <source>
        <strain evidence="3 4">FP101781</strain>
    </source>
</reference>
<feature type="compositionally biased region" description="Low complexity" evidence="1">
    <location>
        <begin position="36"/>
        <end position="48"/>
    </location>
</feature>
<organism evidence="3 4">
    <name type="scientific">Coprinellus micaceus</name>
    <name type="common">Glistening ink-cap mushroom</name>
    <name type="synonym">Coprinus micaceus</name>
    <dbReference type="NCBI Taxonomy" id="71717"/>
    <lineage>
        <taxon>Eukaryota</taxon>
        <taxon>Fungi</taxon>
        <taxon>Dikarya</taxon>
        <taxon>Basidiomycota</taxon>
        <taxon>Agaricomycotina</taxon>
        <taxon>Agaricomycetes</taxon>
        <taxon>Agaricomycetidae</taxon>
        <taxon>Agaricales</taxon>
        <taxon>Agaricineae</taxon>
        <taxon>Psathyrellaceae</taxon>
        <taxon>Coprinellus</taxon>
    </lineage>
</organism>
<dbReference type="AlphaFoldDB" id="A0A4Y7SSA1"/>
<dbReference type="SUPFAM" id="SSF52540">
    <property type="entry name" value="P-loop containing nucleoside triphosphate hydrolases"/>
    <property type="match status" value="1"/>
</dbReference>
<sequence length="783" mass="86399">MPSPFRKFGHNVKSLFRGRSRDRRPNTDHPGAVDVATTTSSAPPSTTAGLLPPIVVVTPTRSMVDVTENPIERQDTGGYGLSPSAAHPSPHSSSHRSPSERPSLEAAPLGVQPQSSDNPVTDIALSDSRQQPVPESPYPAQLPPTPLPHKDTLSPPPIPTPVAANTSFFSGAQNVSVSEMNINNSVVHSKSLFEYLNPHIAHGAAHDSDERWNAPSCHEETRVAIREDIVSWIKHGEQDEEPKRMMWLSSPAGCGKSAIAGSVAETCKKEDIFRKNLNEQANRLILEPFRKVHNDQESRAGWPTVVIIDGLDEVVAAQHPKPTDQQSPSTSEDDQVEILRVLITLSKHASFPFRIFVASHPESNTTHFFTTDAQDTTVRLFLDSKYNPDADVERFLVSKFAHIRRRAGITSSPWPGQSTLDRLVDMSSGQFIVPTTIIRWVEAGVPQLQLAELLQFALPNSGTENPFATLDALYRHILLRANNPKDDLHLVVKWIKCITSEVSPAANCWRQFLENVEGELNYRLAPITSLISVPPPNDTTSPITIYHKSLTDFLSSPARCGDLYVEDTEHTSFLSERIFVVLKSQLFLLLYLVPTSITNVVLLASDKGPIVPLPSPPDLARFLYSFFNLYLIYGQSPDVLTSLSSRSKAELASCDVAWWTTASLSNLPPDGSSLSQDRHRTKSSEGWGYHPWLAQMIYYKIHQAMGCGSEAHLLAQDAARQAQGSKCHAACMHWRTGILAKAKELGWCVHELEEVGLDHVETLSLVCARIGGSTGFETRNRSR</sequence>
<dbReference type="InterPro" id="IPR003959">
    <property type="entry name" value="ATPase_AAA_core"/>
</dbReference>
<dbReference type="InterPro" id="IPR027417">
    <property type="entry name" value="P-loop_NTPase"/>
</dbReference>
<dbReference type="PANTHER" id="PTHR10039:SF14">
    <property type="entry name" value="NACHT DOMAIN-CONTAINING PROTEIN"/>
    <property type="match status" value="1"/>
</dbReference>
<dbReference type="Gene3D" id="3.40.50.300">
    <property type="entry name" value="P-loop containing nucleotide triphosphate hydrolases"/>
    <property type="match status" value="1"/>
</dbReference>
<protein>
    <recommendedName>
        <fullName evidence="2">ATPase AAA-type core domain-containing protein</fullName>
    </recommendedName>
</protein>
<comment type="caution">
    <text evidence="3">The sequence shown here is derived from an EMBL/GenBank/DDBJ whole genome shotgun (WGS) entry which is preliminary data.</text>
</comment>
<keyword evidence="4" id="KW-1185">Reference proteome</keyword>
<dbReference type="PANTHER" id="PTHR10039">
    <property type="entry name" value="AMELOGENIN"/>
    <property type="match status" value="1"/>
</dbReference>
<feature type="compositionally biased region" description="Low complexity" evidence="1">
    <location>
        <begin position="81"/>
        <end position="96"/>
    </location>
</feature>
<name>A0A4Y7SSA1_COPMI</name>
<evidence type="ECO:0000313" key="3">
    <source>
        <dbReference type="EMBL" id="TEB24139.1"/>
    </source>
</evidence>
<dbReference type="GO" id="GO:0016887">
    <property type="term" value="F:ATP hydrolysis activity"/>
    <property type="evidence" value="ECO:0007669"/>
    <property type="project" value="InterPro"/>
</dbReference>
<feature type="region of interest" description="Disordered" evidence="1">
    <location>
        <begin position="71"/>
        <end position="156"/>
    </location>
</feature>
<dbReference type="Proteomes" id="UP000298030">
    <property type="component" value="Unassembled WGS sequence"/>
</dbReference>
<dbReference type="GO" id="GO:0005524">
    <property type="term" value="F:ATP binding"/>
    <property type="evidence" value="ECO:0007669"/>
    <property type="project" value="InterPro"/>
</dbReference>